<keyword evidence="3" id="KW-1185">Reference proteome</keyword>
<feature type="domain" description="ParB-like N-terminal" evidence="1">
    <location>
        <begin position="18"/>
        <end position="105"/>
    </location>
</feature>
<name>A0ABV4XCZ5_9CYAN</name>
<dbReference type="InterPro" id="IPR036086">
    <property type="entry name" value="ParB/Sulfiredoxin_sf"/>
</dbReference>
<accession>A0ABV4XCZ5</accession>
<dbReference type="Pfam" id="PF02195">
    <property type="entry name" value="ParB_N"/>
    <property type="match status" value="1"/>
</dbReference>
<reference evidence="2 3" key="1">
    <citation type="submission" date="2024-09" db="EMBL/GenBank/DDBJ databases">
        <title>Floridaenema gen nov. (Aerosakkonemataceae, Aerosakkonematales ord. nov., Cyanobacteria) from benthic tropical and subtropical fresh waters, with the description of four new species.</title>
        <authorList>
            <person name="Moretto J.A."/>
            <person name="Berthold D.E."/>
            <person name="Lefler F.W."/>
            <person name="Huang I.-S."/>
            <person name="Laughinghouse H. IV."/>
        </authorList>
    </citation>
    <scope>NUCLEOTIDE SEQUENCE [LARGE SCALE GENOMIC DNA]</scope>
    <source>
        <strain evidence="2 3">BLCC-F46</strain>
    </source>
</reference>
<evidence type="ECO:0000313" key="2">
    <source>
        <dbReference type="EMBL" id="MFB2880665.1"/>
    </source>
</evidence>
<sequence length="390" mass="44409">MQCDEYSNDEYPIPLSTKLISPLKLSPHPMNADIYGADEDVSDLVELIKVGGEIRPLIVNPSGIIISGHRRNRAATILGWSVVPVEVREFDSPIEEIGLLLRENTYRNRTLEQRIREGWCWEMVEAAFAKQRQVAALKQNQVNSDDTVRVNLPERQELSTDPEARRTRNRVAARVGVGGSSYARASKVLKAIDLMEQEYAQLAVAWKRVLNNQSIDAAYKLLKSPPLWRERVLQVISTGQADTTIKAIAHLKTNTCTLNSQLEQENQQTIEPEKFRVGDLVRVNLNYMKDSSDLLKWNGYWGEVLNLSLIGSLKVDMGASILNLMPKDVLKVDEIELEQARRILNLKKQQDKLNDLEQIILNFLQKQSSISQDELIHLQAIEQRMYARQT</sequence>
<evidence type="ECO:0000313" key="3">
    <source>
        <dbReference type="Proteomes" id="UP001576774"/>
    </source>
</evidence>
<comment type="caution">
    <text evidence="2">The sequence shown here is derived from an EMBL/GenBank/DDBJ whole genome shotgun (WGS) entry which is preliminary data.</text>
</comment>
<protein>
    <submittedName>
        <fullName evidence="2">ParB N-terminal domain-containing protein</fullName>
    </submittedName>
</protein>
<dbReference type="SMART" id="SM00470">
    <property type="entry name" value="ParB"/>
    <property type="match status" value="1"/>
</dbReference>
<dbReference type="Proteomes" id="UP001576774">
    <property type="component" value="Unassembled WGS sequence"/>
</dbReference>
<organism evidence="2 3">
    <name type="scientific">Floridaenema aerugineum BLCC-F46</name>
    <dbReference type="NCBI Taxonomy" id="3153654"/>
    <lineage>
        <taxon>Bacteria</taxon>
        <taxon>Bacillati</taxon>
        <taxon>Cyanobacteriota</taxon>
        <taxon>Cyanophyceae</taxon>
        <taxon>Oscillatoriophycideae</taxon>
        <taxon>Aerosakkonematales</taxon>
        <taxon>Aerosakkonemataceae</taxon>
        <taxon>Floridanema</taxon>
        <taxon>Floridanema aerugineum</taxon>
    </lineage>
</organism>
<dbReference type="RefSeq" id="WP_413273670.1">
    <property type="nucleotide sequence ID" value="NZ_JBHFNQ010000206.1"/>
</dbReference>
<dbReference type="Gene3D" id="3.90.1530.10">
    <property type="entry name" value="Conserved hypothetical protein from pyrococcus furiosus pfu- 392566-001, ParB domain"/>
    <property type="match status" value="1"/>
</dbReference>
<dbReference type="InterPro" id="IPR003115">
    <property type="entry name" value="ParB_N"/>
</dbReference>
<dbReference type="SUPFAM" id="SSF110849">
    <property type="entry name" value="ParB/Sulfiredoxin"/>
    <property type="match status" value="1"/>
</dbReference>
<gene>
    <name evidence="2" type="ORF">ACE1CC_27775</name>
</gene>
<dbReference type="EMBL" id="JBHFNQ010000206">
    <property type="protein sequence ID" value="MFB2880665.1"/>
    <property type="molecule type" value="Genomic_DNA"/>
</dbReference>
<proteinExistence type="predicted"/>
<evidence type="ECO:0000259" key="1">
    <source>
        <dbReference type="SMART" id="SM00470"/>
    </source>
</evidence>